<evidence type="ECO:0000259" key="1">
    <source>
        <dbReference type="Pfam" id="PF12872"/>
    </source>
</evidence>
<evidence type="ECO:0000313" key="2">
    <source>
        <dbReference type="EnsemblMetazoa" id="GPAI016662-PA"/>
    </source>
</evidence>
<name>A0A1A9ZJD8_GLOPL</name>
<dbReference type="GO" id="GO:0006606">
    <property type="term" value="P:protein import into nucleus"/>
    <property type="evidence" value="ECO:0007669"/>
    <property type="project" value="TreeGrafter"/>
</dbReference>
<organism evidence="2 3">
    <name type="scientific">Glossina pallidipes</name>
    <name type="common">Tsetse fly</name>
    <dbReference type="NCBI Taxonomy" id="7398"/>
    <lineage>
        <taxon>Eukaryota</taxon>
        <taxon>Metazoa</taxon>
        <taxon>Ecdysozoa</taxon>
        <taxon>Arthropoda</taxon>
        <taxon>Hexapoda</taxon>
        <taxon>Insecta</taxon>
        <taxon>Pterygota</taxon>
        <taxon>Neoptera</taxon>
        <taxon>Endopterygota</taxon>
        <taxon>Diptera</taxon>
        <taxon>Brachycera</taxon>
        <taxon>Muscomorpha</taxon>
        <taxon>Hippoboscoidea</taxon>
        <taxon>Glossinidae</taxon>
        <taxon>Glossina</taxon>
    </lineage>
</organism>
<dbReference type="GO" id="GO:0006405">
    <property type="term" value="P:RNA export from nucleus"/>
    <property type="evidence" value="ECO:0007669"/>
    <property type="project" value="TreeGrafter"/>
</dbReference>
<reference evidence="3" key="1">
    <citation type="submission" date="2014-03" db="EMBL/GenBank/DDBJ databases">
        <authorList>
            <person name="Aksoy S."/>
            <person name="Warren W."/>
            <person name="Wilson R.K."/>
        </authorList>
    </citation>
    <scope>NUCLEOTIDE SEQUENCE [LARGE SCALE GENOMIC DNA]</scope>
    <source>
        <strain evidence="3">IAEA</strain>
    </source>
</reference>
<dbReference type="GO" id="GO:0017056">
    <property type="term" value="F:structural constituent of nuclear pore"/>
    <property type="evidence" value="ECO:0007669"/>
    <property type="project" value="InterPro"/>
</dbReference>
<dbReference type="Proteomes" id="UP000092445">
    <property type="component" value="Unassembled WGS sequence"/>
</dbReference>
<dbReference type="GO" id="GO:0044611">
    <property type="term" value="C:nuclear pore inner ring"/>
    <property type="evidence" value="ECO:0007669"/>
    <property type="project" value="TreeGrafter"/>
</dbReference>
<accession>A0A1A9ZJD8</accession>
<protein>
    <recommendedName>
        <fullName evidence="1">HTH OST-type domain-containing protein</fullName>
    </recommendedName>
</protein>
<keyword evidence="3" id="KW-1185">Reference proteome</keyword>
<reference evidence="2" key="2">
    <citation type="submission" date="2020-05" db="UniProtKB">
        <authorList>
            <consortium name="EnsemblMetazoa"/>
        </authorList>
    </citation>
    <scope>IDENTIFICATION</scope>
    <source>
        <strain evidence="2">IAEA</strain>
    </source>
</reference>
<dbReference type="VEuPathDB" id="VectorBase:GPAI016662"/>
<evidence type="ECO:0000313" key="3">
    <source>
        <dbReference type="Proteomes" id="UP000092445"/>
    </source>
</evidence>
<dbReference type="InterPro" id="IPR004870">
    <property type="entry name" value="Nucleoporin_Nup155"/>
</dbReference>
<dbReference type="Pfam" id="PF12872">
    <property type="entry name" value="OST-HTH"/>
    <property type="match status" value="1"/>
</dbReference>
<sequence length="344" mass="38783">MACVIDLDYNDIEKKDTRNISEGVVNEDEFHIFLCLYCNWHALFLHELQIRLAHYSEGTLLLASTPQQDQDILWFISSAPFPHRPYLTESPTITSLDGIVWNLAEIPDRCKANLHSLLGRAQKSKKVVLLTNQGAHIVALLKPFDILQQLLTACHLTGPHHEAIQDEREACVTALLLACSEQYRSSDLALWVAQAFMLYGNEPSLSNQMLGNIPAAPLTPQTHGAFNSTAFQKMKPTAVLVNIVAGPPPRAVNNLGFSKPNATFVKVEYRITLFQNFVRCYHYRFGYQCRLSDYGFLRSADLLEAVNGVVEIEFTSDEDKKVSLSPTIARVPLESFHRQQENRI</sequence>
<dbReference type="GO" id="GO:0036228">
    <property type="term" value="P:protein localization to nuclear inner membrane"/>
    <property type="evidence" value="ECO:0007669"/>
    <property type="project" value="TreeGrafter"/>
</dbReference>
<feature type="domain" description="HTH OST-type" evidence="1">
    <location>
        <begin position="277"/>
        <end position="320"/>
    </location>
</feature>
<dbReference type="InterPro" id="IPR025605">
    <property type="entry name" value="OST-HTH/LOTUS_dom"/>
</dbReference>
<dbReference type="Gene3D" id="3.30.420.610">
    <property type="entry name" value="LOTUS domain-like"/>
    <property type="match status" value="1"/>
</dbReference>
<dbReference type="PANTHER" id="PTHR10350">
    <property type="entry name" value="NUCLEAR PORE COMPLEX PROTEIN NUP155"/>
    <property type="match status" value="1"/>
</dbReference>
<dbReference type="GO" id="GO:0000972">
    <property type="term" value="P:transcription-dependent tethering of RNA polymerase II gene DNA at nuclear periphery"/>
    <property type="evidence" value="ECO:0007669"/>
    <property type="project" value="TreeGrafter"/>
</dbReference>
<dbReference type="InterPro" id="IPR041966">
    <property type="entry name" value="LOTUS-like"/>
</dbReference>
<dbReference type="EnsemblMetazoa" id="GPAI016662-RA">
    <property type="protein sequence ID" value="GPAI016662-PA"/>
    <property type="gene ID" value="GPAI016662"/>
</dbReference>
<dbReference type="STRING" id="7398.A0A1A9ZJD8"/>
<dbReference type="Gene3D" id="1.20.58.1780">
    <property type="match status" value="1"/>
</dbReference>
<dbReference type="PANTHER" id="PTHR10350:SF6">
    <property type="entry name" value="NUCLEAR PORE COMPLEX PROTEIN NUP155"/>
    <property type="match status" value="1"/>
</dbReference>
<dbReference type="AlphaFoldDB" id="A0A1A9ZJD8"/>
<proteinExistence type="predicted"/>